<dbReference type="Gene3D" id="1.10.880.10">
    <property type="entry name" value="Transcription factor, Skn-1-like, DNA-binding domain"/>
    <property type="match status" value="1"/>
</dbReference>
<dbReference type="SUPFAM" id="SSF57959">
    <property type="entry name" value="Leucine zipper domain"/>
    <property type="match status" value="1"/>
</dbReference>
<feature type="coiled-coil region" evidence="4">
    <location>
        <begin position="563"/>
        <end position="608"/>
    </location>
</feature>
<keyword evidence="2" id="KW-0238">DNA-binding</keyword>
<dbReference type="PROSITE" id="PS00036">
    <property type="entry name" value="BZIP_BASIC"/>
    <property type="match status" value="1"/>
</dbReference>
<feature type="region of interest" description="Disordered" evidence="5">
    <location>
        <begin position="194"/>
        <end position="217"/>
    </location>
</feature>
<evidence type="ECO:0000256" key="3">
    <source>
        <dbReference type="ARBA" id="ARBA00023163"/>
    </source>
</evidence>
<dbReference type="SMART" id="SM00338">
    <property type="entry name" value="BRLZ"/>
    <property type="match status" value="1"/>
</dbReference>
<dbReference type="CDD" id="cd14719">
    <property type="entry name" value="bZIP_BACH"/>
    <property type="match status" value="1"/>
</dbReference>
<dbReference type="PANTHER" id="PTHR46105">
    <property type="entry name" value="AGAP004733-PA"/>
    <property type="match status" value="1"/>
</dbReference>
<dbReference type="Gene3D" id="3.30.710.10">
    <property type="entry name" value="Potassium Channel Kv1.1, Chain A"/>
    <property type="match status" value="1"/>
</dbReference>
<accession>A0A0P7U158</accession>
<dbReference type="EMBL" id="JARO02004812">
    <property type="protein sequence ID" value="KPP67864.1"/>
    <property type="molecule type" value="Genomic_DNA"/>
</dbReference>
<dbReference type="InterPro" id="IPR000210">
    <property type="entry name" value="BTB/POZ_dom"/>
</dbReference>
<dbReference type="InterPro" id="IPR050457">
    <property type="entry name" value="ZnFinger_BTB_dom_contain"/>
</dbReference>
<dbReference type="PROSITE" id="PS50097">
    <property type="entry name" value="BTB"/>
    <property type="match status" value="1"/>
</dbReference>
<dbReference type="SMART" id="SM00225">
    <property type="entry name" value="BTB"/>
    <property type="match status" value="1"/>
</dbReference>
<dbReference type="SUPFAM" id="SSF54695">
    <property type="entry name" value="POZ domain"/>
    <property type="match status" value="1"/>
</dbReference>
<dbReference type="GO" id="GO:0000981">
    <property type="term" value="F:DNA-binding transcription factor activity, RNA polymerase II-specific"/>
    <property type="evidence" value="ECO:0007669"/>
    <property type="project" value="TreeGrafter"/>
</dbReference>
<dbReference type="InterPro" id="IPR004827">
    <property type="entry name" value="bZIP"/>
</dbReference>
<proteinExistence type="predicted"/>
<evidence type="ECO:0000313" key="9">
    <source>
        <dbReference type="Proteomes" id="UP000034805"/>
    </source>
</evidence>
<feature type="compositionally biased region" description="Acidic residues" evidence="5">
    <location>
        <begin position="484"/>
        <end position="494"/>
    </location>
</feature>
<keyword evidence="1" id="KW-0805">Transcription regulation</keyword>
<evidence type="ECO:0000256" key="5">
    <source>
        <dbReference type="SAM" id="MobiDB-lite"/>
    </source>
</evidence>
<keyword evidence="3" id="KW-0804">Transcription</keyword>
<feature type="compositionally biased region" description="Polar residues" evidence="5">
    <location>
        <begin position="467"/>
        <end position="483"/>
    </location>
</feature>
<dbReference type="AlphaFoldDB" id="A0A0P7U158"/>
<evidence type="ECO:0000256" key="1">
    <source>
        <dbReference type="ARBA" id="ARBA00023015"/>
    </source>
</evidence>
<dbReference type="SUPFAM" id="SSF47454">
    <property type="entry name" value="A DNA-binding domain in eukaryotic transcription factors"/>
    <property type="match status" value="1"/>
</dbReference>
<dbReference type="FunFam" id="3.30.710.10:FF:000033">
    <property type="entry name" value="transcription regulator protein BACH2 isoform X1"/>
    <property type="match status" value="1"/>
</dbReference>
<dbReference type="InterPro" id="IPR011333">
    <property type="entry name" value="SKP1/BTB/POZ_sf"/>
</dbReference>
<dbReference type="STRING" id="113540.ENSSFOP00015000034"/>
<sequence length="656" mass="71475">MSNTLSLEVPRTSVFTFQSSVHSSHVLCRLDEQRQNDFLCDVTLIVEGRSFRAHRVVLAACSDYFQARVGSHAGQGMVITLPDEVTVKGFEPLLQFAYTAKLLFTKENILEIHSCATILGFHNLDKACFEFLVPKFFDKSKGIQGLRRKACCRQRLAQADFSINLSKDNGEQGCTGTETQLPLMNLRSKEAAFPGSELTSCPPESQSRDSAETDGQMDCAPPGPSRCALLAACGKQGLCLESCDPQMTFPSEALTSEDFCPPCLPCVVENQEEVTGSTSCGITPRISDVCLAGVDVTPGCLPRVTLLPESPSSVAFGATLEMDCSQPCQPTAAGNDCCPAGPFGDLEAAVAAVGVSSALGHNGNKETADISPSSNSALARVVQGKDEPERSIVEREVAEHLAKGFWPDLCPSQAPEPLLLDPAAQAGLEKASDFHWLKQLDLTSSTGDCPFLRDLGAEETRLPDSEPVSQPEKSPYVSSVNSGEDSDCDTEGDSESYTAERAHEVSTAHHKVQLPFPVEKISSLSRNDFQQLLKVQPLTREQLDFVHDVRRRSKNRMAAQRCRKRKLDCIHNLECEIDKLNNEKEKLLQEQEELRLSMEQAMRNLSSLCQKVCDEAALPPEQLQALVKCSPLDCITFTSSDGCARDSCSPEGTEKE</sequence>
<evidence type="ECO:0000259" key="7">
    <source>
        <dbReference type="PROSITE" id="PS50217"/>
    </source>
</evidence>
<gene>
    <name evidence="8" type="ORF">Z043_113498</name>
</gene>
<protein>
    <submittedName>
        <fullName evidence="8">Transcription regulator protein BACH1-like</fullName>
    </submittedName>
</protein>
<evidence type="ECO:0000256" key="2">
    <source>
        <dbReference type="ARBA" id="ARBA00023125"/>
    </source>
</evidence>
<evidence type="ECO:0000256" key="4">
    <source>
        <dbReference type="SAM" id="Coils"/>
    </source>
</evidence>
<dbReference type="InterPro" id="IPR046347">
    <property type="entry name" value="bZIP_sf"/>
</dbReference>
<dbReference type="InterPro" id="IPR043321">
    <property type="entry name" value="bZIP_BACH"/>
</dbReference>
<dbReference type="Pfam" id="PF03131">
    <property type="entry name" value="bZIP_Maf"/>
    <property type="match status" value="1"/>
</dbReference>
<dbReference type="PROSITE" id="PS50217">
    <property type="entry name" value="BZIP"/>
    <property type="match status" value="1"/>
</dbReference>
<evidence type="ECO:0000259" key="6">
    <source>
        <dbReference type="PROSITE" id="PS50097"/>
    </source>
</evidence>
<dbReference type="InterPro" id="IPR004826">
    <property type="entry name" value="bZIP_Maf"/>
</dbReference>
<dbReference type="GO" id="GO:0000978">
    <property type="term" value="F:RNA polymerase II cis-regulatory region sequence-specific DNA binding"/>
    <property type="evidence" value="ECO:0007669"/>
    <property type="project" value="TreeGrafter"/>
</dbReference>
<dbReference type="PANTHER" id="PTHR46105:SF23">
    <property type="entry name" value="TRANSCRIPTION REGULATOR PROTEIN BACH1"/>
    <property type="match status" value="1"/>
</dbReference>
<comment type="caution">
    <text evidence="8">The sequence shown here is derived from an EMBL/GenBank/DDBJ whole genome shotgun (WGS) entry which is preliminary data.</text>
</comment>
<feature type="domain" description="BTB" evidence="6">
    <location>
        <begin position="40"/>
        <end position="106"/>
    </location>
</feature>
<feature type="region of interest" description="Disordered" evidence="5">
    <location>
        <begin position="460"/>
        <end position="503"/>
    </location>
</feature>
<dbReference type="Pfam" id="PF00651">
    <property type="entry name" value="BTB"/>
    <property type="match status" value="1"/>
</dbReference>
<keyword evidence="4" id="KW-0175">Coiled coil</keyword>
<name>A0A0P7U158_SCLFO</name>
<organism evidence="8 9">
    <name type="scientific">Scleropages formosus</name>
    <name type="common">Asian bonytongue</name>
    <name type="synonym">Osteoglossum formosum</name>
    <dbReference type="NCBI Taxonomy" id="113540"/>
    <lineage>
        <taxon>Eukaryota</taxon>
        <taxon>Metazoa</taxon>
        <taxon>Chordata</taxon>
        <taxon>Craniata</taxon>
        <taxon>Vertebrata</taxon>
        <taxon>Euteleostomi</taxon>
        <taxon>Actinopterygii</taxon>
        <taxon>Neopterygii</taxon>
        <taxon>Teleostei</taxon>
        <taxon>Osteoglossocephala</taxon>
        <taxon>Osteoglossomorpha</taxon>
        <taxon>Osteoglossiformes</taxon>
        <taxon>Osteoglossidae</taxon>
        <taxon>Scleropages</taxon>
    </lineage>
</organism>
<reference evidence="8 9" key="1">
    <citation type="submission" date="2015-08" db="EMBL/GenBank/DDBJ databases">
        <title>The genome of the Asian arowana (Scleropages formosus).</title>
        <authorList>
            <person name="Tan M.H."/>
            <person name="Gan H.M."/>
            <person name="Croft L.J."/>
            <person name="Austin C.M."/>
        </authorList>
    </citation>
    <scope>NUCLEOTIDE SEQUENCE [LARGE SCALE GENOMIC DNA]</scope>
    <source>
        <strain evidence="8">Aro1</strain>
    </source>
</reference>
<dbReference type="InterPro" id="IPR008917">
    <property type="entry name" value="TF_DNA-bd_sf"/>
</dbReference>
<feature type="domain" description="BZIP" evidence="7">
    <location>
        <begin position="550"/>
        <end position="608"/>
    </location>
</feature>
<evidence type="ECO:0000313" key="8">
    <source>
        <dbReference type="EMBL" id="KPP67864.1"/>
    </source>
</evidence>
<dbReference type="Proteomes" id="UP000034805">
    <property type="component" value="Unassembled WGS sequence"/>
</dbReference>